<comment type="caution">
    <text evidence="2">The sequence shown here is derived from an EMBL/GenBank/DDBJ whole genome shotgun (WGS) entry which is preliminary data.</text>
</comment>
<dbReference type="RefSeq" id="WP_345657413.1">
    <property type="nucleotide sequence ID" value="NZ_BAABKB010000040.1"/>
</dbReference>
<evidence type="ECO:0008006" key="4">
    <source>
        <dbReference type="Google" id="ProtNLM"/>
    </source>
</evidence>
<reference evidence="3" key="1">
    <citation type="journal article" date="2019" name="Int. J. Syst. Evol. Microbiol.">
        <title>The Global Catalogue of Microorganisms (GCM) 10K type strain sequencing project: providing services to taxonomists for standard genome sequencing and annotation.</title>
        <authorList>
            <consortium name="The Broad Institute Genomics Platform"/>
            <consortium name="The Broad Institute Genome Sequencing Center for Infectious Disease"/>
            <person name="Wu L."/>
            <person name="Ma J."/>
        </authorList>
    </citation>
    <scope>NUCLEOTIDE SEQUENCE [LARGE SCALE GENOMIC DNA]</scope>
    <source>
        <strain evidence="3">JCM 18409</strain>
    </source>
</reference>
<feature type="compositionally biased region" description="Pro residues" evidence="1">
    <location>
        <begin position="18"/>
        <end position="37"/>
    </location>
</feature>
<evidence type="ECO:0000256" key="1">
    <source>
        <dbReference type="SAM" id="MobiDB-lite"/>
    </source>
</evidence>
<feature type="region of interest" description="Disordered" evidence="1">
    <location>
        <begin position="157"/>
        <end position="198"/>
    </location>
</feature>
<feature type="compositionally biased region" description="Basic and acidic residues" evidence="1">
    <location>
        <begin position="75"/>
        <end position="101"/>
    </location>
</feature>
<dbReference type="EMBL" id="BAABKB010000040">
    <property type="protein sequence ID" value="GAA5033148.1"/>
    <property type="molecule type" value="Genomic_DNA"/>
</dbReference>
<dbReference type="Proteomes" id="UP001501759">
    <property type="component" value="Unassembled WGS sequence"/>
</dbReference>
<proteinExistence type="predicted"/>
<sequence>MSTPEEPSTEPAAGNPPTSGPDPATPPVDPPADPATPPADDDPALGPAGEKALAEWKKRAKDAEALSKTQATRLQEYEDRDKTEAERQADALKAAQDRAEQATRLAVSSKVEALAAGRFQDPLDAVDALQSGSYLTEDGTVDGAAITAALDDLLTRKPHWAAAEPGPRTPRPDPAQGARPGTPPNLAQQIADAEQAGDMKRALALKTQQLRELKPASSK</sequence>
<organism evidence="2 3">
    <name type="scientific">Streptomyces siamensis</name>
    <dbReference type="NCBI Taxonomy" id="1274986"/>
    <lineage>
        <taxon>Bacteria</taxon>
        <taxon>Bacillati</taxon>
        <taxon>Actinomycetota</taxon>
        <taxon>Actinomycetes</taxon>
        <taxon>Kitasatosporales</taxon>
        <taxon>Streptomycetaceae</taxon>
        <taxon>Streptomyces</taxon>
    </lineage>
</organism>
<feature type="compositionally biased region" description="Basic and acidic residues" evidence="1">
    <location>
        <begin position="52"/>
        <end position="65"/>
    </location>
</feature>
<protein>
    <recommendedName>
        <fullName evidence="4">Scaffolding protein</fullName>
    </recommendedName>
</protein>
<accession>A0ABP9JIL8</accession>
<keyword evidence="3" id="KW-1185">Reference proteome</keyword>
<feature type="region of interest" description="Disordered" evidence="1">
    <location>
        <begin position="1"/>
        <end position="107"/>
    </location>
</feature>
<gene>
    <name evidence="2" type="ORF">GCM10023335_76330</name>
</gene>
<name>A0ABP9JIL8_9ACTN</name>
<evidence type="ECO:0000313" key="3">
    <source>
        <dbReference type="Proteomes" id="UP001501759"/>
    </source>
</evidence>
<evidence type="ECO:0000313" key="2">
    <source>
        <dbReference type="EMBL" id="GAA5033148.1"/>
    </source>
</evidence>